<feature type="binding site" evidence="4">
    <location>
        <position position="53"/>
    </location>
    <ligand>
        <name>Mg(2+)</name>
        <dbReference type="ChEBI" id="CHEBI:18420"/>
        <label>1</label>
        <note>catalytic</note>
    </ligand>
</feature>
<dbReference type="Pfam" id="PF00459">
    <property type="entry name" value="Inositol_P"/>
    <property type="match status" value="1"/>
</dbReference>
<name>A0A2M8F3Z5_9BACT</name>
<evidence type="ECO:0000256" key="3">
    <source>
        <dbReference type="ARBA" id="ARBA00022842"/>
    </source>
</evidence>
<dbReference type="PROSITE" id="PS00629">
    <property type="entry name" value="IMP_1"/>
    <property type="match status" value="1"/>
</dbReference>
<dbReference type="EMBL" id="PFSC01000016">
    <property type="protein sequence ID" value="PJC34008.1"/>
    <property type="molecule type" value="Genomic_DNA"/>
</dbReference>
<dbReference type="InterPro" id="IPR020583">
    <property type="entry name" value="Inositol_monoP_metal-BS"/>
</dbReference>
<dbReference type="GO" id="GO:0006020">
    <property type="term" value="P:inositol metabolic process"/>
    <property type="evidence" value="ECO:0007669"/>
    <property type="project" value="TreeGrafter"/>
</dbReference>
<sequence length="233" mass="26295">MVTKADHESQKVIHAFILNALSDLGINQDEVGFIGEEDLRSTGKHMFIIDPLDGTSNYATGTEEFGVLIVYYFEHKLQSAVMYFPMKGLMYTSELGKGVYLEKNGAIEKIEIKKIPLHNSFLLSSMSYDDEIKAGIPQKILALKPLFRAVRMYGCIGLELVYILEGIAGAIIGFGCSVWDIAPGMLMLREVGYEMYDFEGNLLELDLSKPKNTYPFFACHPRHLERIMKYVSK</sequence>
<dbReference type="GO" id="GO:0008934">
    <property type="term" value="F:inositol monophosphate 1-phosphatase activity"/>
    <property type="evidence" value="ECO:0007669"/>
    <property type="project" value="TreeGrafter"/>
</dbReference>
<comment type="cofactor">
    <cofactor evidence="4">
        <name>Mg(2+)</name>
        <dbReference type="ChEBI" id="CHEBI:18420"/>
    </cofactor>
</comment>
<gene>
    <name evidence="5" type="ORF">CO051_00570</name>
</gene>
<feature type="binding site" evidence="4">
    <location>
        <position position="180"/>
    </location>
    <ligand>
        <name>Mg(2+)</name>
        <dbReference type="ChEBI" id="CHEBI:18420"/>
        <label>1</label>
        <note>catalytic</note>
    </ligand>
</feature>
<dbReference type="PANTHER" id="PTHR20854">
    <property type="entry name" value="INOSITOL MONOPHOSPHATASE"/>
    <property type="match status" value="1"/>
</dbReference>
<dbReference type="GO" id="GO:0046872">
    <property type="term" value="F:metal ion binding"/>
    <property type="evidence" value="ECO:0007669"/>
    <property type="project" value="UniProtKB-KW"/>
</dbReference>
<keyword evidence="1 4" id="KW-0479">Metal-binding</keyword>
<evidence type="ECO:0000313" key="6">
    <source>
        <dbReference type="Proteomes" id="UP000231383"/>
    </source>
</evidence>
<keyword evidence="3 4" id="KW-0460">Magnesium</keyword>
<dbReference type="CDD" id="cd01637">
    <property type="entry name" value="IMPase_like"/>
    <property type="match status" value="1"/>
</dbReference>
<dbReference type="GO" id="GO:0007165">
    <property type="term" value="P:signal transduction"/>
    <property type="evidence" value="ECO:0007669"/>
    <property type="project" value="TreeGrafter"/>
</dbReference>
<dbReference type="PANTHER" id="PTHR20854:SF4">
    <property type="entry name" value="INOSITOL-1-MONOPHOSPHATASE-RELATED"/>
    <property type="match status" value="1"/>
</dbReference>
<dbReference type="AlphaFoldDB" id="A0A2M8F3Z5"/>
<feature type="binding site" evidence="4">
    <location>
        <position position="52"/>
    </location>
    <ligand>
        <name>Mg(2+)</name>
        <dbReference type="ChEBI" id="CHEBI:18420"/>
        <label>1</label>
        <note>catalytic</note>
    </ligand>
</feature>
<keyword evidence="2" id="KW-0378">Hydrolase</keyword>
<evidence type="ECO:0000256" key="4">
    <source>
        <dbReference type="PIRSR" id="PIRSR600760-2"/>
    </source>
</evidence>
<evidence type="ECO:0000256" key="1">
    <source>
        <dbReference type="ARBA" id="ARBA00022723"/>
    </source>
</evidence>
<dbReference type="Proteomes" id="UP000231383">
    <property type="component" value="Unassembled WGS sequence"/>
</dbReference>
<protein>
    <recommendedName>
        <fullName evidence="7">Inositol monophosphatase</fullName>
    </recommendedName>
</protein>
<proteinExistence type="predicted"/>
<dbReference type="InterPro" id="IPR000760">
    <property type="entry name" value="Inositol_monophosphatase-like"/>
</dbReference>
<dbReference type="SUPFAM" id="SSF56655">
    <property type="entry name" value="Carbohydrate phosphatase"/>
    <property type="match status" value="1"/>
</dbReference>
<dbReference type="Gene3D" id="3.30.540.10">
    <property type="entry name" value="Fructose-1,6-Bisphosphatase, subunit A, domain 1"/>
    <property type="match status" value="1"/>
</dbReference>
<evidence type="ECO:0000313" key="5">
    <source>
        <dbReference type="EMBL" id="PJC34008.1"/>
    </source>
</evidence>
<reference evidence="6" key="1">
    <citation type="submission" date="2017-09" db="EMBL/GenBank/DDBJ databases">
        <title>Depth-based differentiation of microbial function through sediment-hosted aquifers and enrichment of novel symbionts in the deep terrestrial subsurface.</title>
        <authorList>
            <person name="Probst A.J."/>
            <person name="Ladd B."/>
            <person name="Jarett J.K."/>
            <person name="Geller-Mcgrath D.E."/>
            <person name="Sieber C.M.K."/>
            <person name="Emerson J.B."/>
            <person name="Anantharaman K."/>
            <person name="Thomas B.C."/>
            <person name="Malmstrom R."/>
            <person name="Stieglmeier M."/>
            <person name="Klingl A."/>
            <person name="Woyke T."/>
            <person name="Ryan C.M."/>
            <person name="Banfield J.F."/>
        </authorList>
    </citation>
    <scope>NUCLEOTIDE SEQUENCE [LARGE SCALE GENOMIC DNA]</scope>
</reference>
<feature type="binding site" evidence="4">
    <location>
        <position position="50"/>
    </location>
    <ligand>
        <name>Mg(2+)</name>
        <dbReference type="ChEBI" id="CHEBI:18420"/>
        <label>1</label>
        <note>catalytic</note>
    </ligand>
</feature>
<accession>A0A2M8F3Z5</accession>
<comment type="caution">
    <text evidence="5">The sequence shown here is derived from an EMBL/GenBank/DDBJ whole genome shotgun (WGS) entry which is preliminary data.</text>
</comment>
<dbReference type="Gene3D" id="3.40.190.80">
    <property type="match status" value="1"/>
</dbReference>
<organism evidence="5 6">
    <name type="scientific">Candidatus Roizmanbacteria bacterium CG_4_9_14_0_2_um_filter_39_13</name>
    <dbReference type="NCBI Taxonomy" id="1974839"/>
    <lineage>
        <taxon>Bacteria</taxon>
        <taxon>Candidatus Roizmaniibacteriota</taxon>
    </lineage>
</organism>
<evidence type="ECO:0008006" key="7">
    <source>
        <dbReference type="Google" id="ProtNLM"/>
    </source>
</evidence>
<evidence type="ECO:0000256" key="2">
    <source>
        <dbReference type="ARBA" id="ARBA00022801"/>
    </source>
</evidence>